<dbReference type="Proteomes" id="UP000002487">
    <property type="component" value="Chromosome"/>
</dbReference>
<dbReference type="KEGG" id="mac:MA_3414"/>
<sequence length="96" mass="11514">MKNKAFYIILEAGSASFEFHFDAAYFLCNKIINYANKEPKDSSRKSIKENKNYHYKYTFGKADRSLCTRHKKNERRKDNSKNQIHKPEDFCHRFVI</sequence>
<protein>
    <submittedName>
        <fullName evidence="2">Uncharacterized protein</fullName>
    </submittedName>
</protein>
<dbReference type="AlphaFoldDB" id="Q8TKJ1"/>
<reference evidence="2 3" key="1">
    <citation type="journal article" date="2002" name="Genome Res.">
        <title>The genome of Methanosarcina acetivorans reveals extensive metabolic and physiological diversity.</title>
        <authorList>
            <person name="Galagan J.E."/>
            <person name="Nusbaum C."/>
            <person name="Roy A."/>
            <person name="Endrizzi M.G."/>
            <person name="Macdonald P."/>
            <person name="FitzHugh W."/>
            <person name="Calvo S."/>
            <person name="Engels R."/>
            <person name="Smirnov S."/>
            <person name="Atnoor D."/>
            <person name="Brown A."/>
            <person name="Allen N."/>
            <person name="Naylor J."/>
            <person name="Stange-Thomann N."/>
            <person name="DeArellano K."/>
            <person name="Johnson R."/>
            <person name="Linton L."/>
            <person name="McEwan P."/>
            <person name="McKernan K."/>
            <person name="Talamas J."/>
            <person name="Tirrell A."/>
            <person name="Ye W."/>
            <person name="Zimmer A."/>
            <person name="Barber R.D."/>
            <person name="Cann I."/>
            <person name="Graham D.E."/>
            <person name="Grahame D.A."/>
            <person name="Guss A."/>
            <person name="Hedderich R."/>
            <person name="Ingram-Smith C."/>
            <person name="Kuettner C.H."/>
            <person name="Krzycki J.A."/>
            <person name="Leigh J.A."/>
            <person name="Li W."/>
            <person name="Liu J."/>
            <person name="Mukhopadhyay B."/>
            <person name="Reeve J.N."/>
            <person name="Smith K."/>
            <person name="Springer T.A."/>
            <person name="Umayam L.A."/>
            <person name="White O."/>
            <person name="White R.H."/>
            <person name="de Macario E.C."/>
            <person name="Ferry J.G."/>
            <person name="Jarrell K.F."/>
            <person name="Jing H."/>
            <person name="Macario A.J.L."/>
            <person name="Paulsen I."/>
            <person name="Pritchett M."/>
            <person name="Sowers K.R."/>
            <person name="Swanson R.V."/>
            <person name="Zinder S.H."/>
            <person name="Lander E."/>
            <person name="Metcalf W.W."/>
            <person name="Birren B."/>
        </authorList>
    </citation>
    <scope>NUCLEOTIDE SEQUENCE [LARGE SCALE GENOMIC DNA]</scope>
    <source>
        <strain evidence="3">ATCC 35395 / DSM 2834 / JCM 12185 / C2A</strain>
    </source>
</reference>
<dbReference type="EMBL" id="AE010299">
    <property type="protein sequence ID" value="AAM06781.1"/>
    <property type="molecule type" value="Genomic_DNA"/>
</dbReference>
<feature type="region of interest" description="Disordered" evidence="1">
    <location>
        <begin position="68"/>
        <end position="96"/>
    </location>
</feature>
<dbReference type="HOGENOM" id="CLU_2353192_0_0_2"/>
<dbReference type="InParanoid" id="Q8TKJ1"/>
<accession>Q8TKJ1</accession>
<proteinExistence type="predicted"/>
<dbReference type="EnsemblBacteria" id="AAM06781">
    <property type="protein sequence ID" value="AAM06781"/>
    <property type="gene ID" value="MA_3414"/>
</dbReference>
<keyword evidence="3" id="KW-1185">Reference proteome</keyword>
<evidence type="ECO:0000313" key="2">
    <source>
        <dbReference type="EMBL" id="AAM06781.1"/>
    </source>
</evidence>
<gene>
    <name evidence="2" type="ordered locus">MA_3414</name>
</gene>
<evidence type="ECO:0000256" key="1">
    <source>
        <dbReference type="SAM" id="MobiDB-lite"/>
    </source>
</evidence>
<organism evidence="2 3">
    <name type="scientific">Methanosarcina acetivorans (strain ATCC 35395 / DSM 2834 / JCM 12185 / C2A)</name>
    <dbReference type="NCBI Taxonomy" id="188937"/>
    <lineage>
        <taxon>Archaea</taxon>
        <taxon>Methanobacteriati</taxon>
        <taxon>Methanobacteriota</taxon>
        <taxon>Stenosarchaea group</taxon>
        <taxon>Methanomicrobia</taxon>
        <taxon>Methanosarcinales</taxon>
        <taxon>Methanosarcinaceae</taxon>
        <taxon>Methanosarcina</taxon>
    </lineage>
</organism>
<feature type="compositionally biased region" description="Basic and acidic residues" evidence="1">
    <location>
        <begin position="75"/>
        <end position="96"/>
    </location>
</feature>
<evidence type="ECO:0000313" key="3">
    <source>
        <dbReference type="Proteomes" id="UP000002487"/>
    </source>
</evidence>
<name>Q8TKJ1_METAC</name>